<dbReference type="InterPro" id="IPR015943">
    <property type="entry name" value="WD40/YVTN_repeat-like_dom_sf"/>
</dbReference>
<gene>
    <name evidence="4" type="ORF">SMAR0320_LOCUS17467</name>
</gene>
<feature type="repeat" description="WD" evidence="3">
    <location>
        <begin position="284"/>
        <end position="318"/>
    </location>
</feature>
<dbReference type="InterPro" id="IPR036322">
    <property type="entry name" value="WD40_repeat_dom_sf"/>
</dbReference>
<dbReference type="SMART" id="SM00320">
    <property type="entry name" value="WD40"/>
    <property type="match status" value="4"/>
</dbReference>
<organism evidence="4">
    <name type="scientific">Skeletonema marinoi</name>
    <dbReference type="NCBI Taxonomy" id="267567"/>
    <lineage>
        <taxon>Eukaryota</taxon>
        <taxon>Sar</taxon>
        <taxon>Stramenopiles</taxon>
        <taxon>Ochrophyta</taxon>
        <taxon>Bacillariophyta</taxon>
        <taxon>Coscinodiscophyceae</taxon>
        <taxon>Thalassiosirophycidae</taxon>
        <taxon>Thalassiosirales</taxon>
        <taxon>Skeletonemataceae</taxon>
        <taxon>Skeletonema</taxon>
        <taxon>Skeletonema marinoi-dohrnii complex</taxon>
    </lineage>
</organism>
<evidence type="ECO:0000256" key="1">
    <source>
        <dbReference type="ARBA" id="ARBA00022574"/>
    </source>
</evidence>
<keyword evidence="1 3" id="KW-0853">WD repeat</keyword>
<dbReference type="AlphaFoldDB" id="A0A7S2LYB0"/>
<accession>A0A7S2LYB0</accession>
<dbReference type="PANTHER" id="PTHR10971">
    <property type="entry name" value="MRNA EXPORT FACTOR AND BUB3"/>
    <property type="match status" value="1"/>
</dbReference>
<dbReference type="PROSITE" id="PS50082">
    <property type="entry name" value="WD_REPEATS_2"/>
    <property type="match status" value="1"/>
</dbReference>
<protein>
    <recommendedName>
        <fullName evidence="5">Mitotic checkpoint protein BUB3</fullName>
    </recommendedName>
</protein>
<evidence type="ECO:0000256" key="3">
    <source>
        <dbReference type="PROSITE-ProRule" id="PRU00221"/>
    </source>
</evidence>
<dbReference type="SUPFAM" id="SSF50978">
    <property type="entry name" value="WD40 repeat-like"/>
    <property type="match status" value="1"/>
</dbReference>
<proteinExistence type="predicted"/>
<evidence type="ECO:0000256" key="2">
    <source>
        <dbReference type="ARBA" id="ARBA00022737"/>
    </source>
</evidence>
<name>A0A7S2LYB0_9STRA</name>
<dbReference type="Pfam" id="PF00400">
    <property type="entry name" value="WD40"/>
    <property type="match status" value="3"/>
</dbReference>
<evidence type="ECO:0000313" key="4">
    <source>
        <dbReference type="EMBL" id="CAD9619971.1"/>
    </source>
</evidence>
<keyword evidence="2" id="KW-0677">Repeat</keyword>
<sequence length="375" mass="40650">MSSPEPIALPNPPNDGITSLQYIDNNNSSSQQLLASTSWDGALRLHDTFAKTHVLTHVMECGPLLSMTSYPSASSNKVFTGGIDGSIRQFDIATSTPSLIGMHGANSSSNNSDDNKKVACSALSAIHDSSSLIASAGWDAKFHLWDVRSSNKHQPVITLDLPGKAFGMDTSLDGTKVVVATSGRQNCFIDVRSFSLSTVTNNNNNDKENSQQQPPIANMILQRDSSLKYQTRCIKFFPSTQGIAIGSIEGRVAIEYLTELGISNNNKKKYAFKCHRVNDTIYPVNDIAFHPTHGTFATGGADGTVVTWDGNSKKKLASLAKLPTSIACLAFNRDGTELAMASSYTFEEGERDHPREEIYVREVLEGEVKPKVVAK</sequence>
<dbReference type="Gene3D" id="2.130.10.10">
    <property type="entry name" value="YVTN repeat-like/Quinoprotein amine dehydrogenase"/>
    <property type="match status" value="1"/>
</dbReference>
<dbReference type="InterPro" id="IPR001680">
    <property type="entry name" value="WD40_rpt"/>
</dbReference>
<reference evidence="4" key="1">
    <citation type="submission" date="2021-01" db="EMBL/GenBank/DDBJ databases">
        <authorList>
            <person name="Corre E."/>
            <person name="Pelletier E."/>
            <person name="Niang G."/>
            <person name="Scheremetjew M."/>
            <person name="Finn R."/>
            <person name="Kale V."/>
            <person name="Holt S."/>
            <person name="Cochrane G."/>
            <person name="Meng A."/>
            <person name="Brown T."/>
            <person name="Cohen L."/>
        </authorList>
    </citation>
    <scope>NUCLEOTIDE SEQUENCE</scope>
    <source>
        <strain evidence="4">SM1012Den-03</strain>
    </source>
</reference>
<dbReference type="EMBL" id="HBGZ01024624">
    <property type="protein sequence ID" value="CAD9619971.1"/>
    <property type="molecule type" value="Transcribed_RNA"/>
</dbReference>
<evidence type="ECO:0008006" key="5">
    <source>
        <dbReference type="Google" id="ProtNLM"/>
    </source>
</evidence>